<dbReference type="SUPFAM" id="SSF81383">
    <property type="entry name" value="F-box domain"/>
    <property type="match status" value="1"/>
</dbReference>
<organism evidence="2 3">
    <name type="scientific">Arabis alpina</name>
    <name type="common">Alpine rock-cress</name>
    <dbReference type="NCBI Taxonomy" id="50452"/>
    <lineage>
        <taxon>Eukaryota</taxon>
        <taxon>Viridiplantae</taxon>
        <taxon>Streptophyta</taxon>
        <taxon>Embryophyta</taxon>
        <taxon>Tracheophyta</taxon>
        <taxon>Spermatophyta</taxon>
        <taxon>Magnoliopsida</taxon>
        <taxon>eudicotyledons</taxon>
        <taxon>Gunneridae</taxon>
        <taxon>Pentapetalae</taxon>
        <taxon>rosids</taxon>
        <taxon>malvids</taxon>
        <taxon>Brassicales</taxon>
        <taxon>Brassicaceae</taxon>
        <taxon>Arabideae</taxon>
        <taxon>Arabis</taxon>
    </lineage>
</organism>
<dbReference type="Pfam" id="PF00646">
    <property type="entry name" value="F-box"/>
    <property type="match status" value="1"/>
</dbReference>
<dbReference type="AlphaFoldDB" id="A0A087HMF8"/>
<dbReference type="SMART" id="SM00256">
    <property type="entry name" value="FBOX"/>
    <property type="match status" value="1"/>
</dbReference>
<reference evidence="3" key="1">
    <citation type="journal article" date="2015" name="Nat. Plants">
        <title>Genome expansion of Arabis alpina linked with retrotransposition and reduced symmetric DNA methylation.</title>
        <authorList>
            <person name="Willing E.M."/>
            <person name="Rawat V."/>
            <person name="Mandakova T."/>
            <person name="Maumus F."/>
            <person name="James G.V."/>
            <person name="Nordstroem K.J."/>
            <person name="Becker C."/>
            <person name="Warthmann N."/>
            <person name="Chica C."/>
            <person name="Szarzynska B."/>
            <person name="Zytnicki M."/>
            <person name="Albani M.C."/>
            <person name="Kiefer C."/>
            <person name="Bergonzi S."/>
            <person name="Castaings L."/>
            <person name="Mateos J.L."/>
            <person name="Berns M.C."/>
            <person name="Bujdoso N."/>
            <person name="Piofczyk T."/>
            <person name="de Lorenzo L."/>
            <person name="Barrero-Sicilia C."/>
            <person name="Mateos I."/>
            <person name="Piednoel M."/>
            <person name="Hagmann J."/>
            <person name="Chen-Min-Tao R."/>
            <person name="Iglesias-Fernandez R."/>
            <person name="Schuster S.C."/>
            <person name="Alonso-Blanco C."/>
            <person name="Roudier F."/>
            <person name="Carbonero P."/>
            <person name="Paz-Ares J."/>
            <person name="Davis S.J."/>
            <person name="Pecinka A."/>
            <person name="Quesneville H."/>
            <person name="Colot V."/>
            <person name="Lysak M.A."/>
            <person name="Weigel D."/>
            <person name="Coupland G."/>
            <person name="Schneeberger K."/>
        </authorList>
    </citation>
    <scope>NUCLEOTIDE SEQUENCE [LARGE SCALE GENOMIC DNA]</scope>
    <source>
        <strain evidence="3">cv. Pajares</strain>
    </source>
</reference>
<dbReference type="Gramene" id="KFK43310">
    <property type="protein sequence ID" value="KFK43310"/>
    <property type="gene ID" value="AALP_AA1G107800"/>
</dbReference>
<evidence type="ECO:0000313" key="3">
    <source>
        <dbReference type="Proteomes" id="UP000029120"/>
    </source>
</evidence>
<gene>
    <name evidence="2" type="ordered locus">AALP_Aa1g107800</name>
</gene>
<keyword evidence="3" id="KW-1185">Reference proteome</keyword>
<dbReference type="Pfam" id="PF08268">
    <property type="entry name" value="FBA_3"/>
    <property type="match status" value="1"/>
</dbReference>
<dbReference type="PANTHER" id="PTHR31111:SF43">
    <property type="entry name" value="F-BOX ASSOCIATED UBIQUITINATION EFFECTOR FAMILY PROTEIN"/>
    <property type="match status" value="1"/>
</dbReference>
<dbReference type="InterPro" id="IPR001810">
    <property type="entry name" value="F-box_dom"/>
</dbReference>
<dbReference type="OMA" id="NHNESLM"/>
<name>A0A087HMF8_ARAAL</name>
<dbReference type="InterPro" id="IPR013187">
    <property type="entry name" value="F-box-assoc_dom_typ3"/>
</dbReference>
<dbReference type="eggNOG" id="ENOG502SYMV">
    <property type="taxonomic scope" value="Eukaryota"/>
</dbReference>
<feature type="domain" description="F-box" evidence="1">
    <location>
        <begin position="17"/>
        <end position="57"/>
    </location>
</feature>
<dbReference type="OrthoDB" id="1024834at2759"/>
<evidence type="ECO:0000259" key="1">
    <source>
        <dbReference type="SMART" id="SM00256"/>
    </source>
</evidence>
<dbReference type="Proteomes" id="UP000029120">
    <property type="component" value="Chromosome 1"/>
</dbReference>
<dbReference type="InterPro" id="IPR017451">
    <property type="entry name" value="F-box-assoc_interact_dom"/>
</dbReference>
<dbReference type="NCBIfam" id="TIGR01640">
    <property type="entry name" value="F_box_assoc_1"/>
    <property type="match status" value="1"/>
</dbReference>
<accession>A0A087HMF8</accession>
<sequence>MDRLKEEEEDGKLLEFIPLDLIPDILLRLPAKSAVRFRCVSKLWLSITTRPEFIRSFSIQSRRRLMVCTKTADDKRSFISLPPNLNTPESHVIDCYMINSPSSDCDGYHNHTPFSESVQGLVCYGDSYKIVVWNPSMRQHVTLPQPEPRAHWVRSCLGYDPVEGKYKVLYISGKRAKDPLVFTLGPQETWRLTHDCPVHVPKNIKERIGVCVNGHVYYEAKIRFGDSVEDLLMSFDVRYEKFNTIKKPADPTLSRLMVNYLGKLAWVCYSTTSLRFWVLEDVERQEWSLRDFLVPFPMFLQCDPVWDVALYMRGVTHDTGEFIYTTTIHEIFYVLYYDPTRERTRRNKYEASGDEESGDKDFWIGNGINLYNTDNIHWFPNHSESLMSLENGPCFVPDISSSDSE</sequence>
<protein>
    <recommendedName>
        <fullName evidence="1">F-box domain-containing protein</fullName>
    </recommendedName>
</protein>
<dbReference type="InterPro" id="IPR036047">
    <property type="entry name" value="F-box-like_dom_sf"/>
</dbReference>
<evidence type="ECO:0000313" key="2">
    <source>
        <dbReference type="EMBL" id="KFK43310.1"/>
    </source>
</evidence>
<dbReference type="CDD" id="cd22157">
    <property type="entry name" value="F-box_AtFBW1-like"/>
    <property type="match status" value="1"/>
</dbReference>
<proteinExistence type="predicted"/>
<dbReference type="EMBL" id="CM002869">
    <property type="protein sequence ID" value="KFK43310.1"/>
    <property type="molecule type" value="Genomic_DNA"/>
</dbReference>
<dbReference type="PANTHER" id="PTHR31111">
    <property type="entry name" value="BNAA05G37150D PROTEIN-RELATED"/>
    <property type="match status" value="1"/>
</dbReference>